<proteinExistence type="predicted"/>
<evidence type="ECO:0000256" key="2">
    <source>
        <dbReference type="SAM" id="SignalP"/>
    </source>
</evidence>
<dbReference type="EMBL" id="CP024847">
    <property type="protein sequence ID" value="AUR51874.1"/>
    <property type="molecule type" value="Genomic_DNA"/>
</dbReference>
<evidence type="ECO:0000313" key="4">
    <source>
        <dbReference type="EMBL" id="AUR51874.1"/>
    </source>
</evidence>
<keyword evidence="5" id="KW-1185">Reference proteome</keyword>
<dbReference type="OrthoDB" id="8578594at2"/>
<feature type="domain" description="Lcl C-terminal" evidence="3">
    <location>
        <begin position="723"/>
        <end position="860"/>
    </location>
</feature>
<dbReference type="KEGG" id="nba:CUN60_06045"/>
<dbReference type="AlphaFoldDB" id="A0A2I7N5Y1"/>
<feature type="domain" description="Lcl C-terminal" evidence="3">
    <location>
        <begin position="553"/>
        <end position="687"/>
    </location>
</feature>
<feature type="compositionally biased region" description="Pro residues" evidence="1">
    <location>
        <begin position="365"/>
        <end position="376"/>
    </location>
</feature>
<gene>
    <name evidence="4" type="ORF">CUN60_06045</name>
</gene>
<feature type="signal peptide" evidence="2">
    <location>
        <begin position="1"/>
        <end position="20"/>
    </location>
</feature>
<reference evidence="5" key="1">
    <citation type="submission" date="2017-11" db="EMBL/GenBank/DDBJ databases">
        <authorList>
            <person name="Chan K.G."/>
            <person name="Lee L.S."/>
        </authorList>
    </citation>
    <scope>NUCLEOTIDE SEQUENCE [LARGE SCALE GENOMIC DNA]</scope>
    <source>
        <strain evidence="5">DSM 100970</strain>
    </source>
</reference>
<feature type="chain" id="PRO_5014468127" description="Lcl C-terminal domain-containing protein" evidence="2">
    <location>
        <begin position="21"/>
        <end position="863"/>
    </location>
</feature>
<keyword evidence="2" id="KW-0732">Signal</keyword>
<organism evidence="4 5">
    <name type="scientific">Aquella oligotrophica</name>
    <dbReference type="NCBI Taxonomy" id="2067065"/>
    <lineage>
        <taxon>Bacteria</taxon>
        <taxon>Pseudomonadati</taxon>
        <taxon>Pseudomonadota</taxon>
        <taxon>Betaproteobacteria</taxon>
        <taxon>Neisseriales</taxon>
        <taxon>Neisseriaceae</taxon>
        <taxon>Aquella</taxon>
    </lineage>
</organism>
<protein>
    <recommendedName>
        <fullName evidence="3">Lcl C-terminal domain-containing protein</fullName>
    </recommendedName>
</protein>
<evidence type="ECO:0000313" key="5">
    <source>
        <dbReference type="Proteomes" id="UP000236655"/>
    </source>
</evidence>
<feature type="region of interest" description="Disordered" evidence="1">
    <location>
        <begin position="340"/>
        <end position="376"/>
    </location>
</feature>
<dbReference type="Pfam" id="PF07603">
    <property type="entry name" value="Lcl_C"/>
    <property type="match status" value="2"/>
</dbReference>
<dbReference type="PROSITE" id="PS51257">
    <property type="entry name" value="PROKAR_LIPOPROTEIN"/>
    <property type="match status" value="1"/>
</dbReference>
<accession>A0A2I7N5Y1</accession>
<dbReference type="Proteomes" id="UP000236655">
    <property type="component" value="Chromosome"/>
</dbReference>
<dbReference type="InterPro" id="IPR011460">
    <property type="entry name" value="Lcl_C"/>
</dbReference>
<sequence>MKKYFIKDMSISLLGTVILAACNTNIGSSSNDGNINSLAVIAPKTIYSKPGEIGSAYVVINNSTTVNHNQLEYSLGNLIGGGNGASIESTSAKNCASVAAHSQCNIKLTISDEAMAGSLRFNIINNDSLINKISESNILSPTIGVEQAAYNSLNGADGITLSYYQTVITGTPYILVSGLVASANAGNFNKIVLVNENGVELPNQILIGDISNKQGSTFNILLPVPLVSNITQAIRVQTQQFINGNTTIESTATTSTTLATKENLGIAELLPTAIYLTESNPDQIITIVNIGDTSLQLEQIASSNDNFEILFTPSALAAKKTTIATFKLKNKTVPPTTGKITVTYDNGQNQTSTSGVVDQNINPTGPSPTPAPSPTPVPTPSYGVTISNINGNTPANVMGTVPITFTAQISGTAIGAISTVTATLANSVTGTVISDPSPCTLTVGGLTTSCNFTVIPWYTGFENSTVGLIDHDPFIPSDTSISLVASNIDTIYGVNNNQIDYSITTPYVYLQAVMPGDTITAGTGITYGSGGSVNPRFVDGSQNGGGTCTDSKKDNLTGVEWLTNANEVCPNRACTWSDTAAVGSAQAAAINFNAGGGKCGYTDWRLPTEKELLSLFNYSAADNDTAAWLATQGFTGNDSGAPNGTGYWSATAVNSVNNNLAWLVFLHSSTYTPGVPRTGTNNAWLVRGNVTKVAKDMPGDSLMAGIGKEWPTTRFMVDVSGNCMIDNLSGLMWPKNFNILGTGTWDSSALAGSAQYKIIQMNTNSNATGYQLCGYTDWRLPNINEVFSLLNYGAAGSNTSLWLATQGFTGSGNSGTTPASNGSWTSTTGSSGAYAVGLGTGSPRQFSIPSSSNWNVLAVRGGQ</sequence>
<dbReference type="RefSeq" id="WP_102951170.1">
    <property type="nucleotide sequence ID" value="NZ_CP024847.1"/>
</dbReference>
<name>A0A2I7N5Y1_9NEIS</name>
<feature type="compositionally biased region" description="Polar residues" evidence="1">
    <location>
        <begin position="340"/>
        <end position="362"/>
    </location>
</feature>
<evidence type="ECO:0000256" key="1">
    <source>
        <dbReference type="SAM" id="MobiDB-lite"/>
    </source>
</evidence>
<evidence type="ECO:0000259" key="3">
    <source>
        <dbReference type="Pfam" id="PF07603"/>
    </source>
</evidence>